<comment type="similarity">
    <text evidence="2">Belongs to the unc-50 family.</text>
</comment>
<feature type="transmembrane region" description="Helical" evidence="6">
    <location>
        <begin position="259"/>
        <end position="287"/>
    </location>
</feature>
<feature type="transmembrane region" description="Helical" evidence="6">
    <location>
        <begin position="307"/>
        <end position="329"/>
    </location>
</feature>
<sequence>MEVVCKYIPVISVPFKTKKEPWTTAEVKEAVFHKSNLWRQYVASGTKTHETFRKKKHLAYEERLRHLGLTTLKEWRVRGDLIQQFKLLKGIDQIIFENPQVHAPLISKYNLRGNYHWVERQMVKNCKERFNFFADRIVNFNYQLFIFNLILMLSKKSSEKLPEQKITIMDRIALQRRFLFIKRIFKVKHMDFEFALWQMLYLFVSPKRVYRNFSYHQETKRQWSRDDPAFLVLLSAWLFVSSSIFSVALSLSFTGFLKLLFWVIFVDCIGFGLLVAGILSVFVNRYLRFPGGIKQQERIEFGYAFDVHLNAFFPLLLILHVVQLIYFLFSENSFMARFIGNTIWLIALFYYFYITFLGYSCLPFLRGTVTLLFPVILVSIFYFISLFFPALNFSHMLIDFYRYRVSHYAL</sequence>
<dbReference type="PANTHER" id="PTHR12841:SF6">
    <property type="entry name" value="PROTEIN UNC-50 HOMOLOG"/>
    <property type="match status" value="1"/>
</dbReference>
<protein>
    <submittedName>
        <fullName evidence="7">Protein unc-50 homolog</fullName>
    </submittedName>
</protein>
<evidence type="ECO:0000256" key="2">
    <source>
        <dbReference type="ARBA" id="ARBA00006293"/>
    </source>
</evidence>
<evidence type="ECO:0000256" key="5">
    <source>
        <dbReference type="ARBA" id="ARBA00023136"/>
    </source>
</evidence>
<keyword evidence="5 6" id="KW-0472">Membrane</keyword>
<keyword evidence="3 6" id="KW-0812">Transmembrane</keyword>
<feature type="transmembrane region" description="Helical" evidence="6">
    <location>
        <begin position="335"/>
        <end position="359"/>
    </location>
</feature>
<gene>
    <name evidence="7" type="primary">UNC50</name>
</gene>
<feature type="transmembrane region" description="Helical" evidence="6">
    <location>
        <begin position="230"/>
        <end position="253"/>
    </location>
</feature>
<evidence type="ECO:0000256" key="3">
    <source>
        <dbReference type="ARBA" id="ARBA00022692"/>
    </source>
</evidence>
<feature type="non-terminal residue" evidence="7">
    <location>
        <position position="1"/>
    </location>
</feature>
<dbReference type="EMBL" id="HAAD01003501">
    <property type="protein sequence ID" value="CDG69733.1"/>
    <property type="molecule type" value="mRNA"/>
</dbReference>
<evidence type="ECO:0000313" key="7">
    <source>
        <dbReference type="EMBL" id="CDG69733.1"/>
    </source>
</evidence>
<dbReference type="OrthoDB" id="10027013at2759"/>
<organism evidence="7">
    <name type="scientific">Hydra vulgaris</name>
    <name type="common">Hydra</name>
    <name type="synonym">Hydra attenuata</name>
    <dbReference type="NCBI Taxonomy" id="6087"/>
    <lineage>
        <taxon>Eukaryota</taxon>
        <taxon>Metazoa</taxon>
        <taxon>Cnidaria</taxon>
        <taxon>Hydrozoa</taxon>
        <taxon>Hydroidolina</taxon>
        <taxon>Anthoathecata</taxon>
        <taxon>Aplanulata</taxon>
        <taxon>Hydridae</taxon>
        <taxon>Hydra</taxon>
    </lineage>
</organism>
<feature type="transmembrane region" description="Helical" evidence="6">
    <location>
        <begin position="371"/>
        <end position="391"/>
    </location>
</feature>
<dbReference type="AlphaFoldDB" id="T2MBW1"/>
<evidence type="ECO:0000256" key="4">
    <source>
        <dbReference type="ARBA" id="ARBA00022989"/>
    </source>
</evidence>
<dbReference type="Pfam" id="PF05216">
    <property type="entry name" value="UNC-50"/>
    <property type="match status" value="1"/>
</dbReference>
<comment type="subcellular location">
    <subcellularLocation>
        <location evidence="1">Membrane</location>
        <topology evidence="1">Multi-pass membrane protein</topology>
    </subcellularLocation>
</comment>
<dbReference type="InterPro" id="IPR007881">
    <property type="entry name" value="UNC-50"/>
</dbReference>
<dbReference type="GO" id="GO:0000139">
    <property type="term" value="C:Golgi membrane"/>
    <property type="evidence" value="ECO:0007669"/>
    <property type="project" value="TreeGrafter"/>
</dbReference>
<reference evidence="7" key="1">
    <citation type="journal article" date="2013" name="Genome Biol. Evol.">
        <title>Punctuated emergences of genetic and phenotypic innovations in eumetazoan, bilaterian, euteleostome, and hominidae ancestors.</title>
        <authorList>
            <person name="Wenger Y."/>
            <person name="Galliot B."/>
        </authorList>
    </citation>
    <scope>NUCLEOTIDE SEQUENCE</scope>
    <source>
        <tissue evidence="7">Whole animals</tissue>
    </source>
</reference>
<dbReference type="PANTHER" id="PTHR12841">
    <property type="entry name" value="PROTEIN UNC-50 HOMOLOG"/>
    <property type="match status" value="1"/>
</dbReference>
<keyword evidence="4 6" id="KW-1133">Transmembrane helix</keyword>
<accession>T2MBW1</accession>
<name>T2MBW1_HYDVU</name>
<proteinExistence type="evidence at transcript level"/>
<evidence type="ECO:0000256" key="6">
    <source>
        <dbReference type="SAM" id="Phobius"/>
    </source>
</evidence>
<evidence type="ECO:0000256" key="1">
    <source>
        <dbReference type="ARBA" id="ARBA00004141"/>
    </source>
</evidence>